<evidence type="ECO:0000313" key="1">
    <source>
        <dbReference type="EMBL" id="CAK0884672.1"/>
    </source>
</evidence>
<gene>
    <name evidence="1" type="ORF">PCOR1329_LOCUS66503</name>
</gene>
<protein>
    <submittedName>
        <fullName evidence="1">Uncharacterized protein</fullName>
    </submittedName>
</protein>
<organism evidence="1 2">
    <name type="scientific">Prorocentrum cordatum</name>
    <dbReference type="NCBI Taxonomy" id="2364126"/>
    <lineage>
        <taxon>Eukaryota</taxon>
        <taxon>Sar</taxon>
        <taxon>Alveolata</taxon>
        <taxon>Dinophyceae</taxon>
        <taxon>Prorocentrales</taxon>
        <taxon>Prorocentraceae</taxon>
        <taxon>Prorocentrum</taxon>
    </lineage>
</organism>
<sequence>MSSFPGDWFRSTSGQRAPQGIWCREVPSSTCPGPVFSARTSSGCLWESAENALSEEVAAAQSETMGFMRIPSQSPWAAPSEIQGMMESQSRFFTATGAATKDNAMILKGLASLVRQRS</sequence>
<proteinExistence type="predicted"/>
<dbReference type="EMBL" id="CAUYUJ010018572">
    <property type="protein sequence ID" value="CAK0884672.1"/>
    <property type="molecule type" value="Genomic_DNA"/>
</dbReference>
<evidence type="ECO:0000313" key="2">
    <source>
        <dbReference type="Proteomes" id="UP001189429"/>
    </source>
</evidence>
<accession>A0ABN9WFT6</accession>
<keyword evidence="2" id="KW-1185">Reference proteome</keyword>
<reference evidence="1" key="1">
    <citation type="submission" date="2023-10" db="EMBL/GenBank/DDBJ databases">
        <authorList>
            <person name="Chen Y."/>
            <person name="Shah S."/>
            <person name="Dougan E. K."/>
            <person name="Thang M."/>
            <person name="Chan C."/>
        </authorList>
    </citation>
    <scope>NUCLEOTIDE SEQUENCE [LARGE SCALE GENOMIC DNA]</scope>
</reference>
<name>A0ABN9WFT6_9DINO</name>
<comment type="caution">
    <text evidence="1">The sequence shown here is derived from an EMBL/GenBank/DDBJ whole genome shotgun (WGS) entry which is preliminary data.</text>
</comment>
<dbReference type="Proteomes" id="UP001189429">
    <property type="component" value="Unassembled WGS sequence"/>
</dbReference>